<feature type="domain" description="PEGA" evidence="1">
    <location>
        <begin position="43"/>
        <end position="106"/>
    </location>
</feature>
<gene>
    <name evidence="2" type="ORF">US86_C0004G0003</name>
</gene>
<dbReference type="InterPro" id="IPR013229">
    <property type="entry name" value="PEGA"/>
</dbReference>
<organism evidence="2 3">
    <name type="scientific">Candidatus Daviesbacteria bacterium GW2011_GWA2_38_24</name>
    <dbReference type="NCBI Taxonomy" id="1618422"/>
    <lineage>
        <taxon>Bacteria</taxon>
        <taxon>Candidatus Daviesiibacteriota</taxon>
    </lineage>
</organism>
<evidence type="ECO:0000313" key="2">
    <source>
        <dbReference type="EMBL" id="KKQ66685.1"/>
    </source>
</evidence>
<protein>
    <submittedName>
        <fullName evidence="2">PEGA domain protein</fullName>
    </submittedName>
</protein>
<reference evidence="2 3" key="1">
    <citation type="journal article" date="2015" name="Nature">
        <title>rRNA introns, odd ribosomes, and small enigmatic genomes across a large radiation of phyla.</title>
        <authorList>
            <person name="Brown C.T."/>
            <person name="Hug L.A."/>
            <person name="Thomas B.C."/>
            <person name="Sharon I."/>
            <person name="Castelle C.J."/>
            <person name="Singh A."/>
            <person name="Wilkins M.J."/>
            <person name="Williams K.H."/>
            <person name="Banfield J.F."/>
        </authorList>
    </citation>
    <scope>NUCLEOTIDE SEQUENCE [LARGE SCALE GENOMIC DNA]</scope>
</reference>
<dbReference type="SUPFAM" id="SSF82171">
    <property type="entry name" value="DPP6 N-terminal domain-like"/>
    <property type="match status" value="1"/>
</dbReference>
<proteinExistence type="predicted"/>
<dbReference type="Pfam" id="PF08308">
    <property type="entry name" value="PEGA"/>
    <property type="match status" value="1"/>
</dbReference>
<sequence>MLRKQFVLTLITLAILGAAAVVAIMIAKGYRVSPKEGTIFGTGILSITSTPDQASVYLDGHLTTATNANINSLEPKKYKVRIIKDGFIPWEKEVEVRQGLVSDIKAALFPAIPSVYPLSFNSVSQVVLSPDTQRFVFVVPTSAETENPAQSAKKNGIWVWDMSDRPVTFTRGREPHQILPGNSGIDLTQAVLKWSPDSNQVLVTLPNQYFMLDANRLNDTPRDVTPIIKATLKSWEEEEKLSNTARLEALKDLNVRRTASDSAFLKWSPDETKIVHSKDGKTQFKVTDLIDSKTYDLPEAKSYSWLASSRHLVAVEADKQLDSLVSGKISIVEFDGGNKSVIFAGSLDSNAVISWSDGSRLLIVSSVPTPTGNKPNLFGINLK</sequence>
<evidence type="ECO:0000313" key="3">
    <source>
        <dbReference type="Proteomes" id="UP000034235"/>
    </source>
</evidence>
<dbReference type="AlphaFoldDB" id="A0A0G0JUH7"/>
<evidence type="ECO:0000259" key="1">
    <source>
        <dbReference type="Pfam" id="PF08308"/>
    </source>
</evidence>
<dbReference type="Proteomes" id="UP000034235">
    <property type="component" value="Unassembled WGS sequence"/>
</dbReference>
<name>A0A0G0JUH7_9BACT</name>
<dbReference type="EMBL" id="LBUP01000004">
    <property type="protein sequence ID" value="KKQ66685.1"/>
    <property type="molecule type" value="Genomic_DNA"/>
</dbReference>
<accession>A0A0G0JUH7</accession>
<comment type="caution">
    <text evidence="2">The sequence shown here is derived from an EMBL/GenBank/DDBJ whole genome shotgun (WGS) entry which is preliminary data.</text>
</comment>